<name>A0A7I8XP07_BURXY</name>
<dbReference type="Proteomes" id="UP000582659">
    <property type="component" value="Unassembled WGS sequence"/>
</dbReference>
<dbReference type="AlphaFoldDB" id="A0A7I8XP07"/>
<protein>
    <submittedName>
        <fullName evidence="2">(pine wood nematode) hypothetical protein</fullName>
    </submittedName>
</protein>
<dbReference type="EMBL" id="CAJFDI010000001">
    <property type="protein sequence ID" value="CAD5210683.1"/>
    <property type="molecule type" value="Genomic_DNA"/>
</dbReference>
<dbReference type="EMBL" id="CAJFCV020000001">
    <property type="protein sequence ID" value="CAG9086811.1"/>
    <property type="molecule type" value="Genomic_DNA"/>
</dbReference>
<reference evidence="2" key="1">
    <citation type="submission" date="2020-09" db="EMBL/GenBank/DDBJ databases">
        <authorList>
            <person name="Kikuchi T."/>
        </authorList>
    </citation>
    <scope>NUCLEOTIDE SEQUENCE</scope>
    <source>
        <strain evidence="2">Ka4C1</strain>
    </source>
</reference>
<keyword evidence="3" id="KW-1185">Reference proteome</keyword>
<evidence type="ECO:0000313" key="3">
    <source>
        <dbReference type="Proteomes" id="UP000659654"/>
    </source>
</evidence>
<evidence type="ECO:0000313" key="2">
    <source>
        <dbReference type="EMBL" id="CAD5210683.1"/>
    </source>
</evidence>
<dbReference type="Proteomes" id="UP000659654">
    <property type="component" value="Unassembled WGS sequence"/>
</dbReference>
<organism evidence="2 3">
    <name type="scientific">Bursaphelenchus xylophilus</name>
    <name type="common">Pinewood nematode worm</name>
    <name type="synonym">Aphelenchoides xylophilus</name>
    <dbReference type="NCBI Taxonomy" id="6326"/>
    <lineage>
        <taxon>Eukaryota</taxon>
        <taxon>Metazoa</taxon>
        <taxon>Ecdysozoa</taxon>
        <taxon>Nematoda</taxon>
        <taxon>Chromadorea</taxon>
        <taxon>Rhabditida</taxon>
        <taxon>Tylenchina</taxon>
        <taxon>Tylenchomorpha</taxon>
        <taxon>Aphelenchoidea</taxon>
        <taxon>Aphelenchoididae</taxon>
        <taxon>Bursaphelenchus</taxon>
    </lineage>
</organism>
<evidence type="ECO:0000256" key="1">
    <source>
        <dbReference type="SAM" id="MobiDB-lite"/>
    </source>
</evidence>
<accession>A0A7I8XP07</accession>
<feature type="compositionally biased region" description="Basic and acidic residues" evidence="1">
    <location>
        <begin position="25"/>
        <end position="35"/>
    </location>
</feature>
<sequence length="99" mass="11375">MLVKSPMCKVSEKVHAARNQVIQQDSDKKNEDKGQEQTSITSIHGRDELPTPWNLSNANLTQSVHSLNWYKWEGPVNGHEHKVMTPTWPWMGEHDPSRC</sequence>
<feature type="region of interest" description="Disordered" evidence="1">
    <location>
        <begin position="1"/>
        <end position="50"/>
    </location>
</feature>
<comment type="caution">
    <text evidence="2">The sequence shown here is derived from an EMBL/GenBank/DDBJ whole genome shotgun (WGS) entry which is preliminary data.</text>
</comment>
<gene>
    <name evidence="2" type="ORF">BXYJ_LOCUS2051</name>
</gene>
<proteinExistence type="predicted"/>